<reference evidence="8" key="1">
    <citation type="submission" date="2023-07" db="EMBL/GenBank/DDBJ databases">
        <authorList>
            <person name="Kim M.K."/>
        </authorList>
    </citation>
    <scope>NUCLEOTIDE SEQUENCE</scope>
    <source>
        <strain evidence="8">ASUV-10-1</strain>
    </source>
</reference>
<feature type="domain" description="RagB/SusD" evidence="6">
    <location>
        <begin position="264"/>
        <end position="528"/>
    </location>
</feature>
<dbReference type="InterPro" id="IPR012944">
    <property type="entry name" value="SusD_RagB_dom"/>
</dbReference>
<feature type="domain" description="SusD-like N-terminal" evidence="7">
    <location>
        <begin position="51"/>
        <end position="221"/>
    </location>
</feature>
<evidence type="ECO:0000259" key="6">
    <source>
        <dbReference type="Pfam" id="PF07980"/>
    </source>
</evidence>
<comment type="caution">
    <text evidence="8">The sequence shown here is derived from an EMBL/GenBank/DDBJ whole genome shotgun (WGS) entry which is preliminary data.</text>
</comment>
<keyword evidence="9" id="KW-1185">Reference proteome</keyword>
<accession>A0ABT9BFN5</accession>
<dbReference type="EMBL" id="JAUQSY010000016">
    <property type="protein sequence ID" value="MDO7877085.1"/>
    <property type="molecule type" value="Genomic_DNA"/>
</dbReference>
<comment type="subcellular location">
    <subcellularLocation>
        <location evidence="1">Cell outer membrane</location>
    </subcellularLocation>
</comment>
<comment type="similarity">
    <text evidence="2">Belongs to the SusD family.</text>
</comment>
<dbReference type="InterPro" id="IPR011990">
    <property type="entry name" value="TPR-like_helical_dom_sf"/>
</dbReference>
<keyword evidence="5" id="KW-0998">Cell outer membrane</keyword>
<protein>
    <submittedName>
        <fullName evidence="8">RagB/SusD family nutrient uptake outer membrane protein</fullName>
    </submittedName>
</protein>
<evidence type="ECO:0000256" key="2">
    <source>
        <dbReference type="ARBA" id="ARBA00006275"/>
    </source>
</evidence>
<evidence type="ECO:0000313" key="8">
    <source>
        <dbReference type="EMBL" id="MDO7877085.1"/>
    </source>
</evidence>
<dbReference type="SUPFAM" id="SSF48452">
    <property type="entry name" value="TPR-like"/>
    <property type="match status" value="1"/>
</dbReference>
<gene>
    <name evidence="8" type="ORF">Q5H93_20235</name>
</gene>
<evidence type="ECO:0000313" key="9">
    <source>
        <dbReference type="Proteomes" id="UP001176429"/>
    </source>
</evidence>
<organism evidence="8 9">
    <name type="scientific">Hymenobacter aranciens</name>
    <dbReference type="NCBI Taxonomy" id="3063996"/>
    <lineage>
        <taxon>Bacteria</taxon>
        <taxon>Pseudomonadati</taxon>
        <taxon>Bacteroidota</taxon>
        <taxon>Cytophagia</taxon>
        <taxon>Cytophagales</taxon>
        <taxon>Hymenobacteraceae</taxon>
        <taxon>Hymenobacter</taxon>
    </lineage>
</organism>
<keyword evidence="3" id="KW-0732">Signal</keyword>
<evidence type="ECO:0000256" key="1">
    <source>
        <dbReference type="ARBA" id="ARBA00004442"/>
    </source>
</evidence>
<dbReference type="InterPro" id="IPR033985">
    <property type="entry name" value="SusD-like_N"/>
</dbReference>
<dbReference type="RefSeq" id="WP_305008498.1">
    <property type="nucleotide sequence ID" value="NZ_JAUQSY010000016.1"/>
</dbReference>
<evidence type="ECO:0000256" key="5">
    <source>
        <dbReference type="ARBA" id="ARBA00023237"/>
    </source>
</evidence>
<evidence type="ECO:0000259" key="7">
    <source>
        <dbReference type="Pfam" id="PF14322"/>
    </source>
</evidence>
<keyword evidence="4" id="KW-0472">Membrane</keyword>
<name>A0ABT9BFN5_9BACT</name>
<dbReference type="Proteomes" id="UP001176429">
    <property type="component" value="Unassembled WGS sequence"/>
</dbReference>
<proteinExistence type="inferred from homology"/>
<dbReference type="Pfam" id="PF07980">
    <property type="entry name" value="SusD_RagB"/>
    <property type="match status" value="1"/>
</dbReference>
<evidence type="ECO:0000256" key="4">
    <source>
        <dbReference type="ARBA" id="ARBA00023136"/>
    </source>
</evidence>
<dbReference type="CDD" id="cd08977">
    <property type="entry name" value="SusD"/>
    <property type="match status" value="1"/>
</dbReference>
<dbReference type="PROSITE" id="PS51257">
    <property type="entry name" value="PROKAR_LIPOPROTEIN"/>
    <property type="match status" value="1"/>
</dbReference>
<dbReference type="Pfam" id="PF14322">
    <property type="entry name" value="SusD-like_3"/>
    <property type="match status" value="1"/>
</dbReference>
<evidence type="ECO:0000256" key="3">
    <source>
        <dbReference type="ARBA" id="ARBA00022729"/>
    </source>
</evidence>
<dbReference type="Gene3D" id="1.25.40.390">
    <property type="match status" value="1"/>
</dbReference>
<sequence>MKYNAFKRWAVAGGLLMAATACERDLLDQVNPNLATTESFWTNSNDAIKGINATYSGLQKLGTYRRWLNFAFDIRDDVGFSQSPWNELRDWTRFAVGNYDFEVNFNVYADHYRAIFRCNQVIDNVPKITGMDAALQKRVVAEARFIRALCYYNLVTLYGNVPLRTTASTDLSILPPQATEAQAWELIISDLTTAQADLPASYTGNDIGRATSGAATTLLGKAHMQNRRWAEASAEFGKIILSGSYNLAGSYTDNFRHTSENNIESIFEVQFSDVNTGDDGDNVNALESGQRSQFFGPPVLPGEPGLGFTDGEVRPWVVNEFLTEENNDGERDLRLAATVFYNRADQTQFPSTIPADNSPVPLVYGQTYPVRFGSNSNNLRRVYWRKYQTDYYRQFEDFNSPINQRVMRFADVLLLQAEALNEQGQTGAAIPLINRVRRRANMPNLQASNFNQASLRTQIMHERVTELTGEGTRWFDLKRWGLLDNQAGVDMLKTHDDDFNNFVVGRSSLLPLPQTEVDLARLQQNPNW</sequence>